<evidence type="ECO:0000313" key="1">
    <source>
        <dbReference type="EMBL" id="KFI74263.1"/>
    </source>
</evidence>
<dbReference type="AlphaFoldDB" id="A0A087BTB3"/>
<keyword evidence="2" id="KW-1185">Reference proteome</keyword>
<gene>
    <name evidence="1" type="ORF">BMIN_1164</name>
</gene>
<dbReference type="Proteomes" id="UP000029014">
    <property type="component" value="Unassembled WGS sequence"/>
</dbReference>
<comment type="caution">
    <text evidence="1">The sequence shown here is derived from an EMBL/GenBank/DDBJ whole genome shotgun (WGS) entry which is preliminary data.</text>
</comment>
<dbReference type="EMBL" id="JGZD01000001">
    <property type="protein sequence ID" value="KFI74263.1"/>
    <property type="molecule type" value="Genomic_DNA"/>
</dbReference>
<dbReference type="RefSeq" id="WP_022861695.1">
    <property type="nucleotide sequence ID" value="NZ_JGZD01000001.1"/>
</dbReference>
<evidence type="ECO:0000313" key="2">
    <source>
        <dbReference type="Proteomes" id="UP000029014"/>
    </source>
</evidence>
<name>A0A087BTB3_9BIFI</name>
<accession>A0A087BTB3</accession>
<proteinExistence type="predicted"/>
<organism evidence="1 2">
    <name type="scientific">Bifidobacterium minimum</name>
    <dbReference type="NCBI Taxonomy" id="1693"/>
    <lineage>
        <taxon>Bacteria</taxon>
        <taxon>Bacillati</taxon>
        <taxon>Actinomycetota</taxon>
        <taxon>Actinomycetes</taxon>
        <taxon>Bifidobacteriales</taxon>
        <taxon>Bifidobacteriaceae</taxon>
        <taxon>Bifidobacterium</taxon>
    </lineage>
</organism>
<sequence>MADGGNERLVARHSRGIYGPPIRERLMARIGVAPITVLCGLFWLGKRELSEQWYDRVHRSRKVHRIVLPSRRLSERQVLALVLDGLRLDASLDDRTHAIVESLSRGTVDSAGLARVLPDLMRGAAGDTILLVAYDWHATAGLDRLLVLAARCGVNIVCSLMDATDLQRQSSEAGVRTCVIEDSDLLLTEDELGTLAALCGVRPDPALIRCSPSAPTMCCAERRSARIRSRRRDRRTRHRIRRHRHP</sequence>
<reference evidence="1 2" key="1">
    <citation type="submission" date="2014-03" db="EMBL/GenBank/DDBJ databases">
        <title>Genomics of Bifidobacteria.</title>
        <authorList>
            <person name="Ventura M."/>
            <person name="Milani C."/>
            <person name="Lugli G.A."/>
        </authorList>
    </citation>
    <scope>NUCLEOTIDE SEQUENCE [LARGE SCALE GENOMIC DNA]</scope>
    <source>
        <strain evidence="1 2">LMG 11592</strain>
    </source>
</reference>
<dbReference type="STRING" id="1693.BMIN_1164"/>
<protein>
    <submittedName>
        <fullName evidence="1">Uncharacterized protein</fullName>
    </submittedName>
</protein>